<comment type="caution">
    <text evidence="2">The sequence shown here is derived from an EMBL/GenBank/DDBJ whole genome shotgun (WGS) entry which is preliminary data.</text>
</comment>
<evidence type="ECO:0000259" key="1">
    <source>
        <dbReference type="Pfam" id="PF13480"/>
    </source>
</evidence>
<organism evidence="2 3">
    <name type="scientific">Actinomycetospora chlora</name>
    <dbReference type="NCBI Taxonomy" id="663608"/>
    <lineage>
        <taxon>Bacteria</taxon>
        <taxon>Bacillati</taxon>
        <taxon>Actinomycetota</taxon>
        <taxon>Actinomycetes</taxon>
        <taxon>Pseudonocardiales</taxon>
        <taxon>Pseudonocardiaceae</taxon>
        <taxon>Actinomycetospora</taxon>
    </lineage>
</organism>
<name>A0ABP9CGP3_9PSEU</name>
<evidence type="ECO:0000313" key="3">
    <source>
        <dbReference type="Proteomes" id="UP001500928"/>
    </source>
</evidence>
<dbReference type="InterPro" id="IPR038740">
    <property type="entry name" value="BioF2-like_GNAT_dom"/>
</dbReference>
<dbReference type="Pfam" id="PF13480">
    <property type="entry name" value="Acetyltransf_6"/>
    <property type="match status" value="1"/>
</dbReference>
<dbReference type="SUPFAM" id="SSF55729">
    <property type="entry name" value="Acyl-CoA N-acyltransferases (Nat)"/>
    <property type="match status" value="1"/>
</dbReference>
<dbReference type="Proteomes" id="UP001500928">
    <property type="component" value="Unassembled WGS sequence"/>
</dbReference>
<feature type="domain" description="BioF2-like acetyltransferase" evidence="1">
    <location>
        <begin position="179"/>
        <end position="325"/>
    </location>
</feature>
<dbReference type="InterPro" id="IPR016181">
    <property type="entry name" value="Acyl_CoA_acyltransferase"/>
</dbReference>
<sequence length="388" mass="42574">MVASLRRMAVRAEALEDPASVAAAWRSMAESVGNAFLTPEWFGAWREHYGGDSDAVVVRVRDADDPARVLGLLPFTHRGREVRFAGHNVGDLFAPLAAPGLEDEVVRSAAGVVADVVGGTGRRRARLVLDNVERGAPWLRVFADAWPGRLATTEVLTSVVPRLRLGGRSWEDFLASRSRNFRSQWGRRHRAMEREHDLVFRRADDPARLRADMATFFALHTARWSTRGGSSSAGARVRAFHTDWAGRALERGWLRLWFLELDGVPVAAFYGWLIGGRYSYYLAGFDPAHGPKSPGLVLLAHTIRDAIEEGAQVYDLLLGDEPYKQRFADQNLPVATVVMAGTLDPATWRAVGTSGLRSVAGHVPGGVRSRARTAVRAAGVTLPGARRR</sequence>
<proteinExistence type="predicted"/>
<accession>A0ABP9CGP3</accession>
<evidence type="ECO:0000313" key="2">
    <source>
        <dbReference type="EMBL" id="GAA4807549.1"/>
    </source>
</evidence>
<reference evidence="3" key="1">
    <citation type="journal article" date="2019" name="Int. J. Syst. Evol. Microbiol.">
        <title>The Global Catalogue of Microorganisms (GCM) 10K type strain sequencing project: providing services to taxonomists for standard genome sequencing and annotation.</title>
        <authorList>
            <consortium name="The Broad Institute Genomics Platform"/>
            <consortium name="The Broad Institute Genome Sequencing Center for Infectious Disease"/>
            <person name="Wu L."/>
            <person name="Ma J."/>
        </authorList>
    </citation>
    <scope>NUCLEOTIDE SEQUENCE [LARGE SCALE GENOMIC DNA]</scope>
    <source>
        <strain evidence="3">JCM 17979</strain>
    </source>
</reference>
<protein>
    <submittedName>
        <fullName evidence="2">GNAT family N-acetyltransferase</fullName>
    </submittedName>
</protein>
<keyword evidence="3" id="KW-1185">Reference proteome</keyword>
<dbReference type="EMBL" id="BAABHO010000057">
    <property type="protein sequence ID" value="GAA4807549.1"/>
    <property type="molecule type" value="Genomic_DNA"/>
</dbReference>
<dbReference type="Gene3D" id="3.40.630.30">
    <property type="match status" value="1"/>
</dbReference>
<gene>
    <name evidence="2" type="ORF">GCM10023200_51490</name>
</gene>